<dbReference type="SUPFAM" id="SSF54909">
    <property type="entry name" value="Dimeric alpha+beta barrel"/>
    <property type="match status" value="1"/>
</dbReference>
<dbReference type="AlphaFoldDB" id="A0A2N7VVH5"/>
<protein>
    <submittedName>
        <fullName evidence="3">GTP cyclohydrolase</fullName>
    </submittedName>
</protein>
<dbReference type="GO" id="GO:0016787">
    <property type="term" value="F:hydrolase activity"/>
    <property type="evidence" value="ECO:0007669"/>
    <property type="project" value="UniProtKB-KW"/>
</dbReference>
<dbReference type="OrthoDB" id="9814407at2"/>
<evidence type="ECO:0000313" key="3">
    <source>
        <dbReference type="EMBL" id="PMS21152.1"/>
    </source>
</evidence>
<dbReference type="PANTHER" id="PTHR37828:SF1">
    <property type="entry name" value="YCII-RELATED DOMAIN-CONTAINING PROTEIN"/>
    <property type="match status" value="1"/>
</dbReference>
<evidence type="ECO:0000313" key="4">
    <source>
        <dbReference type="Proteomes" id="UP000235616"/>
    </source>
</evidence>
<proteinExistence type="inferred from homology"/>
<evidence type="ECO:0000256" key="1">
    <source>
        <dbReference type="ARBA" id="ARBA00007689"/>
    </source>
</evidence>
<dbReference type="Gene3D" id="3.30.70.1060">
    <property type="entry name" value="Dimeric alpha+beta barrel"/>
    <property type="match status" value="1"/>
</dbReference>
<keyword evidence="3" id="KW-0378">Hydrolase</keyword>
<evidence type="ECO:0000259" key="2">
    <source>
        <dbReference type="Pfam" id="PF03795"/>
    </source>
</evidence>
<accession>A0A2N7VVH5</accession>
<feature type="domain" description="YCII-related" evidence="2">
    <location>
        <begin position="1"/>
        <end position="81"/>
    </location>
</feature>
<name>A0A2N7VVH5_9BURK</name>
<dbReference type="InterPro" id="IPR005545">
    <property type="entry name" value="YCII"/>
</dbReference>
<reference evidence="3 4" key="1">
    <citation type="submission" date="2018-01" db="EMBL/GenBank/DDBJ databases">
        <title>Whole genome analyses suggest that Burkholderia sensu lato contains two further novel genera in the rhizoxinica-symbiotica group Mycetohabitans gen. nov., and Trinickia gen. nov.: implications for the evolution of diazotrophy and nodulation in the Burkholderiaceae.</title>
        <authorList>
            <person name="Estrada-de los Santos P."/>
            <person name="Palmer M."/>
            <person name="Chavez-Ramirez B."/>
            <person name="Beukes C."/>
            <person name="Steenkamp E.T."/>
            <person name="Hirsch A.M."/>
            <person name="Manyaka P."/>
            <person name="Maluk M."/>
            <person name="Lafos M."/>
            <person name="Crook M."/>
            <person name="Gross E."/>
            <person name="Simon M.F."/>
            <person name="Bueno dos Reis Junior F."/>
            <person name="Poole P.S."/>
            <person name="Venter S.N."/>
            <person name="James E.K."/>
        </authorList>
    </citation>
    <scope>NUCLEOTIDE SEQUENCE [LARGE SCALE GENOMIC DNA]</scope>
    <source>
        <strain evidence="3 4">GIMN1.004</strain>
    </source>
</reference>
<dbReference type="RefSeq" id="WP_102644894.1">
    <property type="nucleotide sequence ID" value="NZ_PNYA01000006.1"/>
</dbReference>
<keyword evidence="4" id="KW-1185">Reference proteome</keyword>
<comment type="similarity">
    <text evidence="1">Belongs to the YciI family.</text>
</comment>
<dbReference type="Proteomes" id="UP000235616">
    <property type="component" value="Unassembled WGS sequence"/>
</dbReference>
<dbReference type="Pfam" id="PF03795">
    <property type="entry name" value="YCII"/>
    <property type="match status" value="1"/>
</dbReference>
<comment type="caution">
    <text evidence="3">The sequence shown here is derived from an EMBL/GenBank/DDBJ whole genome shotgun (WGS) entry which is preliminary data.</text>
</comment>
<dbReference type="InterPro" id="IPR011008">
    <property type="entry name" value="Dimeric_a/b-barrel"/>
</dbReference>
<sequence length="95" mass="10601">MFVVMLHYLQPLAVVEKHIAEHRDYLDRHYAAGHFIASGPQVPRIGGVILAAGMAREALDEILADDPFYREGVAQYQVVEFEATKSVPELVPLGR</sequence>
<dbReference type="EMBL" id="PNYA01000006">
    <property type="protein sequence ID" value="PMS21152.1"/>
    <property type="molecule type" value="Genomic_DNA"/>
</dbReference>
<dbReference type="PANTHER" id="PTHR37828">
    <property type="entry name" value="GSR2449 PROTEIN"/>
    <property type="match status" value="1"/>
</dbReference>
<gene>
    <name evidence="3" type="ORF">C0Z18_08140</name>
</gene>
<organism evidence="3 4">
    <name type="scientific">Trinickia dabaoshanensis</name>
    <dbReference type="NCBI Taxonomy" id="564714"/>
    <lineage>
        <taxon>Bacteria</taxon>
        <taxon>Pseudomonadati</taxon>
        <taxon>Pseudomonadota</taxon>
        <taxon>Betaproteobacteria</taxon>
        <taxon>Burkholderiales</taxon>
        <taxon>Burkholderiaceae</taxon>
        <taxon>Trinickia</taxon>
    </lineage>
</organism>